<sequence>MKKNITTTIGALLLLMVSCKQKEKKQEETADVEKTAVEVEAPAAANIIPIEHATAVIEWDDHTIYIDPVGGKAAFEGQKSPDIIFITDIHGDHFNPETLNELDLEGVQIIAPDAVVLQMEENLSSKTTTMKNGESKDIAGFTVKAIPMYNLREEAKDFHVKGRGNGYVFTFGDERIYFSGDTEDIPEMRALENIDKAFICMNLPYTMTVESAADAVLEFKPDQVYPYHYRGRPDVSDVGQFKTLVNNGDSNIEVVQWDWYPTEDF</sequence>
<accession>A0A6G7J0L7</accession>
<dbReference type="InterPro" id="IPR050114">
    <property type="entry name" value="UPF0173_UPF0282_UlaG_hydrolase"/>
</dbReference>
<dbReference type="RefSeq" id="WP_166247942.1">
    <property type="nucleotide sequence ID" value="NZ_CP049616.1"/>
</dbReference>
<proteinExistence type="predicted"/>
<dbReference type="GO" id="GO:0016787">
    <property type="term" value="F:hydrolase activity"/>
    <property type="evidence" value="ECO:0007669"/>
    <property type="project" value="UniProtKB-KW"/>
</dbReference>
<dbReference type="Pfam" id="PF13483">
    <property type="entry name" value="Lactamase_B_3"/>
    <property type="match status" value="1"/>
</dbReference>
<name>A0A6G7J0L7_9FLAO</name>
<dbReference type="PROSITE" id="PS51257">
    <property type="entry name" value="PROKAR_LIPOPROTEIN"/>
    <property type="match status" value="1"/>
</dbReference>
<dbReference type="KEGG" id="mut:GVT53_06850"/>
<dbReference type="InterPro" id="IPR036866">
    <property type="entry name" value="RibonucZ/Hydroxyglut_hydro"/>
</dbReference>
<dbReference type="Gene3D" id="3.60.15.10">
    <property type="entry name" value="Ribonuclease Z/Hydroxyacylglutathione hydrolase-like"/>
    <property type="match status" value="1"/>
</dbReference>
<dbReference type="Proteomes" id="UP000502928">
    <property type="component" value="Chromosome"/>
</dbReference>
<dbReference type="AlphaFoldDB" id="A0A6G7J0L7"/>
<dbReference type="SUPFAM" id="SSF56281">
    <property type="entry name" value="Metallo-hydrolase/oxidoreductase"/>
    <property type="match status" value="1"/>
</dbReference>
<organism evidence="1 2">
    <name type="scientific">Flagellimonas oceani</name>
    <dbReference type="NCBI Taxonomy" id="2698672"/>
    <lineage>
        <taxon>Bacteria</taxon>
        <taxon>Pseudomonadati</taxon>
        <taxon>Bacteroidota</taxon>
        <taxon>Flavobacteriia</taxon>
        <taxon>Flavobacteriales</taxon>
        <taxon>Flavobacteriaceae</taxon>
        <taxon>Flagellimonas</taxon>
    </lineage>
</organism>
<evidence type="ECO:0000313" key="2">
    <source>
        <dbReference type="Proteomes" id="UP000502928"/>
    </source>
</evidence>
<evidence type="ECO:0000313" key="1">
    <source>
        <dbReference type="EMBL" id="QII44403.1"/>
    </source>
</evidence>
<keyword evidence="1" id="KW-0378">Hydrolase</keyword>
<dbReference type="PANTHER" id="PTHR43546">
    <property type="entry name" value="UPF0173 METAL-DEPENDENT HYDROLASE MJ1163-RELATED"/>
    <property type="match status" value="1"/>
</dbReference>
<dbReference type="EMBL" id="CP049616">
    <property type="protein sequence ID" value="QII44403.1"/>
    <property type="molecule type" value="Genomic_DNA"/>
</dbReference>
<protein>
    <submittedName>
        <fullName evidence="1">MBL fold metallo-hydrolase</fullName>
    </submittedName>
</protein>
<keyword evidence="2" id="KW-1185">Reference proteome</keyword>
<reference evidence="1 2" key="1">
    <citation type="submission" date="2020-02" db="EMBL/GenBank/DDBJ databases">
        <title>Complete genome of Muricauda sp. 501str8.</title>
        <authorList>
            <person name="Dong B."/>
            <person name="Zhu S."/>
            <person name="Yang J."/>
            <person name="Chen J."/>
        </authorList>
    </citation>
    <scope>NUCLEOTIDE SEQUENCE [LARGE SCALE GENOMIC DNA]</scope>
    <source>
        <strain evidence="1 2">501str8</strain>
    </source>
</reference>
<dbReference type="PANTHER" id="PTHR43546:SF3">
    <property type="entry name" value="UPF0173 METAL-DEPENDENT HYDROLASE MJ1163"/>
    <property type="match status" value="1"/>
</dbReference>
<gene>
    <name evidence="1" type="ORF">GVT53_06850</name>
</gene>